<gene>
    <name evidence="1" type="ORF">SINV_07028</name>
</gene>
<name>E9JAE1_SOLIN</name>
<feature type="non-terminal residue" evidence="1">
    <location>
        <position position="1"/>
    </location>
</feature>
<organism>
    <name type="scientific">Solenopsis invicta</name>
    <name type="common">Red imported fire ant</name>
    <name type="synonym">Solenopsis wagneri</name>
    <dbReference type="NCBI Taxonomy" id="13686"/>
    <lineage>
        <taxon>Eukaryota</taxon>
        <taxon>Metazoa</taxon>
        <taxon>Ecdysozoa</taxon>
        <taxon>Arthropoda</taxon>
        <taxon>Hexapoda</taxon>
        <taxon>Insecta</taxon>
        <taxon>Pterygota</taxon>
        <taxon>Neoptera</taxon>
        <taxon>Endopterygota</taxon>
        <taxon>Hymenoptera</taxon>
        <taxon>Apocrita</taxon>
        <taxon>Aculeata</taxon>
        <taxon>Formicoidea</taxon>
        <taxon>Formicidae</taxon>
        <taxon>Myrmicinae</taxon>
        <taxon>Solenopsis</taxon>
    </lineage>
</organism>
<feature type="non-terminal residue" evidence="1">
    <location>
        <position position="120"/>
    </location>
</feature>
<dbReference type="EMBL" id="GL770221">
    <property type="protein sequence ID" value="EFZ10215.1"/>
    <property type="molecule type" value="Genomic_DNA"/>
</dbReference>
<accession>E9JAE1</accession>
<proteinExistence type="predicted"/>
<protein>
    <submittedName>
        <fullName evidence="1">Uncharacterized protein</fullName>
    </submittedName>
</protein>
<dbReference type="AlphaFoldDB" id="E9JAE1"/>
<sequence length="120" mass="14035">AVLFLSNHDLIEVTLDFLVNRVPPRTIRIRDESNFDQDGFYSSLLAHNWPALDRMNDLDHKVDLFVANKPSAPWHNHSIEALLRRSNAARRVFLWRPSPSPEQREAFRVLRKQGEVVHRS</sequence>
<evidence type="ECO:0000313" key="1">
    <source>
        <dbReference type="EMBL" id="EFZ10215.1"/>
    </source>
</evidence>
<dbReference type="HOGENOM" id="CLU_2055642_0_0_1"/>
<reference evidence="1" key="1">
    <citation type="journal article" date="2011" name="Proc. Natl. Acad. Sci. U.S.A.">
        <title>The genome of the fire ant Solenopsis invicta.</title>
        <authorList>
            <person name="Wurm Y."/>
            <person name="Wang J."/>
            <person name="Riba-Grognuz O."/>
            <person name="Corona M."/>
            <person name="Nygaard S."/>
            <person name="Hunt B.G."/>
            <person name="Ingram K.K."/>
            <person name="Falquet L."/>
            <person name="Nipitwattanaphon M."/>
            <person name="Gotzek D."/>
            <person name="Dijkstra M.B."/>
            <person name="Oettler J."/>
            <person name="Comtesse F."/>
            <person name="Shih C.J."/>
            <person name="Wu W.J."/>
            <person name="Yang C.C."/>
            <person name="Thomas J."/>
            <person name="Beaudoing E."/>
            <person name="Pradervand S."/>
            <person name="Flegel V."/>
            <person name="Cook E.D."/>
            <person name="Fabbretti R."/>
            <person name="Stockinger H."/>
            <person name="Long L."/>
            <person name="Farmerie W.G."/>
            <person name="Oakey J."/>
            <person name="Boomsma J.J."/>
            <person name="Pamilo P."/>
            <person name="Yi S.V."/>
            <person name="Heinze J."/>
            <person name="Goodisman M.A."/>
            <person name="Farinelli L."/>
            <person name="Harshman K."/>
            <person name="Hulo N."/>
            <person name="Cerutti L."/>
            <person name="Xenarios I."/>
            <person name="Shoemaker D."/>
            <person name="Keller L."/>
        </authorList>
    </citation>
    <scope>NUCLEOTIDE SEQUENCE [LARGE SCALE GENOMIC DNA]</scope>
</reference>